<gene>
    <name evidence="3" type="ORF">LEMA_P019340.1</name>
</gene>
<accession>E5AAW3</accession>
<reference evidence="4" key="1">
    <citation type="journal article" date="2011" name="Nat. Commun.">
        <title>Effector diversification within compartments of the Leptosphaeria maculans genome affected by Repeat-Induced Point mutations.</title>
        <authorList>
            <person name="Rouxel T."/>
            <person name="Grandaubert J."/>
            <person name="Hane J.K."/>
            <person name="Hoede C."/>
            <person name="van de Wouw A.P."/>
            <person name="Couloux A."/>
            <person name="Dominguez V."/>
            <person name="Anthouard V."/>
            <person name="Bally P."/>
            <person name="Bourras S."/>
            <person name="Cozijnsen A.J."/>
            <person name="Ciuffetti L.M."/>
            <person name="Degrave A."/>
            <person name="Dilmaghani A."/>
            <person name="Duret L."/>
            <person name="Fudal I."/>
            <person name="Goodwin S.B."/>
            <person name="Gout L."/>
            <person name="Glaser N."/>
            <person name="Linglin J."/>
            <person name="Kema G.H.J."/>
            <person name="Lapalu N."/>
            <person name="Lawrence C.B."/>
            <person name="May K."/>
            <person name="Meyer M."/>
            <person name="Ollivier B."/>
            <person name="Poulain J."/>
            <person name="Schoch C.L."/>
            <person name="Simon A."/>
            <person name="Spatafora J.W."/>
            <person name="Stachowiak A."/>
            <person name="Turgeon B.G."/>
            <person name="Tyler B.M."/>
            <person name="Vincent D."/>
            <person name="Weissenbach J."/>
            <person name="Amselem J."/>
            <person name="Quesneville H."/>
            <person name="Oliver R.P."/>
            <person name="Wincker P."/>
            <person name="Balesdent M.-H."/>
            <person name="Howlett B.J."/>
        </authorList>
    </citation>
    <scope>NUCLEOTIDE SEQUENCE [LARGE SCALE GENOMIC DNA]</scope>
    <source>
        <strain evidence="4">JN3 / isolate v23.1.3 / race Av1-4-5-6-7-8</strain>
    </source>
</reference>
<evidence type="ECO:0000256" key="2">
    <source>
        <dbReference type="SAM" id="SignalP"/>
    </source>
</evidence>
<keyword evidence="2" id="KW-0732">Signal</keyword>
<proteinExistence type="predicted"/>
<dbReference type="VEuPathDB" id="FungiDB:LEMA_P019340.1"/>
<keyword evidence="1" id="KW-0812">Transmembrane</keyword>
<dbReference type="HOGENOM" id="CLU_1142770_0_0_1"/>
<evidence type="ECO:0000256" key="1">
    <source>
        <dbReference type="SAM" id="Phobius"/>
    </source>
</evidence>
<evidence type="ECO:0000313" key="3">
    <source>
        <dbReference type="EMBL" id="CBY00804.1"/>
    </source>
</evidence>
<dbReference type="AlphaFoldDB" id="E5AAW3"/>
<evidence type="ECO:0000313" key="4">
    <source>
        <dbReference type="Proteomes" id="UP000002668"/>
    </source>
</evidence>
<sequence>MLFMIGLSILLLPLSSAILGPPLPSENIVPQHIGCHDRFNANSEMIFFRYPSDHAFEYAVITPYKKYYPRLLEYALKANNFQLAAWQNNQACGWQKRDHAIASSNTSDKIIVRSPSQLPSNATMDKIRHILFINPPAGDVYELITILLCYLTGSMICFVLLIFLKHCIEREERFKSTNTKTEVEELELEAFRPLNTSIIPMARASRATLPTDCCKSLQYEGDSAWSFDANVSELPPSPSVSRG</sequence>
<name>E5AAW3_LEPMJ</name>
<feature type="chain" id="PRO_5003195211" evidence="2">
    <location>
        <begin position="18"/>
        <end position="243"/>
    </location>
</feature>
<dbReference type="InParanoid" id="E5AAW3"/>
<dbReference type="GeneID" id="13290417"/>
<keyword evidence="1" id="KW-1133">Transmembrane helix</keyword>
<feature type="transmembrane region" description="Helical" evidence="1">
    <location>
        <begin position="143"/>
        <end position="164"/>
    </location>
</feature>
<dbReference type="OrthoDB" id="3788773at2759"/>
<keyword evidence="4" id="KW-1185">Reference proteome</keyword>
<dbReference type="EMBL" id="FP929138">
    <property type="protein sequence ID" value="CBY00804.1"/>
    <property type="molecule type" value="Genomic_DNA"/>
</dbReference>
<protein>
    <submittedName>
        <fullName evidence="3">Uncharacterized protein</fullName>
    </submittedName>
</protein>
<keyword evidence="1" id="KW-0472">Membrane</keyword>
<organism evidence="4">
    <name type="scientific">Leptosphaeria maculans (strain JN3 / isolate v23.1.3 / race Av1-4-5-6-7-8)</name>
    <name type="common">Blackleg fungus</name>
    <name type="synonym">Phoma lingam</name>
    <dbReference type="NCBI Taxonomy" id="985895"/>
    <lineage>
        <taxon>Eukaryota</taxon>
        <taxon>Fungi</taxon>
        <taxon>Dikarya</taxon>
        <taxon>Ascomycota</taxon>
        <taxon>Pezizomycotina</taxon>
        <taxon>Dothideomycetes</taxon>
        <taxon>Pleosporomycetidae</taxon>
        <taxon>Pleosporales</taxon>
        <taxon>Pleosporineae</taxon>
        <taxon>Leptosphaeriaceae</taxon>
        <taxon>Plenodomus</taxon>
        <taxon>Plenodomus lingam/Leptosphaeria maculans species complex</taxon>
    </lineage>
</organism>
<dbReference type="Proteomes" id="UP000002668">
    <property type="component" value="Genome"/>
</dbReference>
<feature type="signal peptide" evidence="2">
    <location>
        <begin position="1"/>
        <end position="17"/>
    </location>
</feature>